<dbReference type="Proteomes" id="UP000541558">
    <property type="component" value="Unassembled WGS sequence"/>
</dbReference>
<evidence type="ECO:0000313" key="4">
    <source>
        <dbReference type="Proteomes" id="UP000541558"/>
    </source>
</evidence>
<evidence type="ECO:0000313" key="3">
    <source>
        <dbReference type="EMBL" id="KAF5319772.1"/>
    </source>
</evidence>
<dbReference type="InterPro" id="IPR000719">
    <property type="entry name" value="Prot_kinase_dom"/>
</dbReference>
<dbReference type="InterPro" id="IPR001245">
    <property type="entry name" value="Ser-Thr/Tyr_kinase_cat_dom"/>
</dbReference>
<organism evidence="3 4">
    <name type="scientific">Ephemerocybe angulata</name>
    <dbReference type="NCBI Taxonomy" id="980116"/>
    <lineage>
        <taxon>Eukaryota</taxon>
        <taxon>Fungi</taxon>
        <taxon>Dikarya</taxon>
        <taxon>Basidiomycota</taxon>
        <taxon>Agaricomycotina</taxon>
        <taxon>Agaricomycetes</taxon>
        <taxon>Agaricomycetidae</taxon>
        <taxon>Agaricales</taxon>
        <taxon>Agaricineae</taxon>
        <taxon>Psathyrellaceae</taxon>
        <taxon>Ephemerocybe</taxon>
    </lineage>
</organism>
<keyword evidence="4" id="KW-1185">Reference proteome</keyword>
<comment type="caution">
    <text evidence="3">The sequence shown here is derived from an EMBL/GenBank/DDBJ whole genome shotgun (WGS) entry which is preliminary data.</text>
</comment>
<evidence type="ECO:0000256" key="1">
    <source>
        <dbReference type="SAM" id="MobiDB-lite"/>
    </source>
</evidence>
<protein>
    <recommendedName>
        <fullName evidence="2">Protein kinase domain-containing protein</fullName>
    </recommendedName>
</protein>
<dbReference type="InterPro" id="IPR011009">
    <property type="entry name" value="Kinase-like_dom_sf"/>
</dbReference>
<proteinExistence type="predicted"/>
<feature type="compositionally biased region" description="Polar residues" evidence="1">
    <location>
        <begin position="316"/>
        <end position="342"/>
    </location>
</feature>
<reference evidence="3 4" key="1">
    <citation type="journal article" date="2020" name="ISME J.">
        <title>Uncovering the hidden diversity of litter-decomposition mechanisms in mushroom-forming fungi.</title>
        <authorList>
            <person name="Floudas D."/>
            <person name="Bentzer J."/>
            <person name="Ahren D."/>
            <person name="Johansson T."/>
            <person name="Persson P."/>
            <person name="Tunlid A."/>
        </authorList>
    </citation>
    <scope>NUCLEOTIDE SEQUENCE [LARGE SCALE GENOMIC DNA]</scope>
    <source>
        <strain evidence="3 4">CBS 175.51</strain>
    </source>
</reference>
<dbReference type="Gene3D" id="1.10.510.10">
    <property type="entry name" value="Transferase(Phosphotransferase) domain 1"/>
    <property type="match status" value="1"/>
</dbReference>
<evidence type="ECO:0000259" key="2">
    <source>
        <dbReference type="PROSITE" id="PS50011"/>
    </source>
</evidence>
<feature type="domain" description="Protein kinase" evidence="2">
    <location>
        <begin position="58"/>
        <end position="364"/>
    </location>
</feature>
<name>A0A8H5BAR4_9AGAR</name>
<dbReference type="PROSITE" id="PS50011">
    <property type="entry name" value="PROTEIN_KINASE_DOM"/>
    <property type="match status" value="1"/>
</dbReference>
<dbReference type="OrthoDB" id="5987198at2759"/>
<gene>
    <name evidence="3" type="ORF">D9611_012865</name>
</gene>
<dbReference type="Pfam" id="PF07714">
    <property type="entry name" value="PK_Tyr_Ser-Thr"/>
    <property type="match status" value="1"/>
</dbReference>
<dbReference type="GO" id="GO:0004672">
    <property type="term" value="F:protein kinase activity"/>
    <property type="evidence" value="ECO:0007669"/>
    <property type="project" value="InterPro"/>
</dbReference>
<accession>A0A8H5BAR4</accession>
<dbReference type="GO" id="GO:0005524">
    <property type="term" value="F:ATP binding"/>
    <property type="evidence" value="ECO:0007669"/>
    <property type="project" value="InterPro"/>
</dbReference>
<dbReference type="SUPFAM" id="SSF56112">
    <property type="entry name" value="Protein kinase-like (PK-like)"/>
    <property type="match status" value="1"/>
</dbReference>
<dbReference type="AlphaFoldDB" id="A0A8H5BAR4"/>
<sequence>MIFASVKEENKDGEKKHGLLMSYEEEWVRLYYFLEQRGYRLRRRYHPEWVPSWILKPVQSGSIFNEDAIQSVPKVVDAERIETGAKVMLKMVNLSSEELLISSYVSSPPRPDDPRNHCVRLLDVILIPACETHAIMVMPLLYEHSVLPFRRAGELIELANQLTECLEFLHEHKIAHRDYCRRNVLVDPKKLIISPIHPFDPLTPPDGTLFDFKWVGSRWAVRPNQYSVIDFGYSKTFEQREDALTAGIVGQDDSVPEMSLTVPYNPFPVDVYHLGNMLLSFCDVSAVYPSCNSRDTYDPCLGIFSKWGYGEAEISGSENDTGRSNASAHSSRGYGSNLPSQSQDLLLRPSTTNLDIRSPVPPHF</sequence>
<feature type="region of interest" description="Disordered" evidence="1">
    <location>
        <begin position="315"/>
        <end position="342"/>
    </location>
</feature>
<dbReference type="EMBL" id="JAACJK010000173">
    <property type="protein sequence ID" value="KAF5319772.1"/>
    <property type="molecule type" value="Genomic_DNA"/>
</dbReference>